<evidence type="ECO:0000313" key="2">
    <source>
        <dbReference type="EMBL" id="CAI8600353.1"/>
    </source>
</evidence>
<sequence length="94" mass="10546">MAKTSASVILAVLVVTLFLKGCNAGNVERGYQPEKGEADAYNSNELVDFFECLKLFKLCYDNPPKYCSEYYDKCRDLQTTVAKSDNHIAEILIP</sequence>
<keyword evidence="3" id="KW-1185">Reference proteome</keyword>
<proteinExistence type="predicted"/>
<evidence type="ECO:0000256" key="1">
    <source>
        <dbReference type="SAM" id="SignalP"/>
    </source>
</evidence>
<reference evidence="2 3" key="1">
    <citation type="submission" date="2023-01" db="EMBL/GenBank/DDBJ databases">
        <authorList>
            <person name="Kreplak J."/>
        </authorList>
    </citation>
    <scope>NUCLEOTIDE SEQUENCE [LARGE SCALE GENOMIC DNA]</scope>
</reference>
<dbReference type="EMBL" id="OX451737">
    <property type="protein sequence ID" value="CAI8600353.1"/>
    <property type="molecule type" value="Genomic_DNA"/>
</dbReference>
<organism evidence="2 3">
    <name type="scientific">Vicia faba</name>
    <name type="common">Broad bean</name>
    <name type="synonym">Faba vulgaris</name>
    <dbReference type="NCBI Taxonomy" id="3906"/>
    <lineage>
        <taxon>Eukaryota</taxon>
        <taxon>Viridiplantae</taxon>
        <taxon>Streptophyta</taxon>
        <taxon>Embryophyta</taxon>
        <taxon>Tracheophyta</taxon>
        <taxon>Spermatophyta</taxon>
        <taxon>Magnoliopsida</taxon>
        <taxon>eudicotyledons</taxon>
        <taxon>Gunneridae</taxon>
        <taxon>Pentapetalae</taxon>
        <taxon>rosids</taxon>
        <taxon>fabids</taxon>
        <taxon>Fabales</taxon>
        <taxon>Fabaceae</taxon>
        <taxon>Papilionoideae</taxon>
        <taxon>50 kb inversion clade</taxon>
        <taxon>NPAAA clade</taxon>
        <taxon>Hologalegina</taxon>
        <taxon>IRL clade</taxon>
        <taxon>Fabeae</taxon>
        <taxon>Vicia</taxon>
    </lineage>
</organism>
<dbReference type="Proteomes" id="UP001157006">
    <property type="component" value="Chromosome 2"/>
</dbReference>
<dbReference type="AlphaFoldDB" id="A0AAV0ZRZ6"/>
<name>A0AAV0ZRZ6_VICFA</name>
<feature type="chain" id="PRO_5043415518" evidence="1">
    <location>
        <begin position="25"/>
        <end position="94"/>
    </location>
</feature>
<gene>
    <name evidence="2" type="ORF">VFH_II218680</name>
</gene>
<evidence type="ECO:0000313" key="3">
    <source>
        <dbReference type="Proteomes" id="UP001157006"/>
    </source>
</evidence>
<feature type="signal peptide" evidence="1">
    <location>
        <begin position="1"/>
        <end position="24"/>
    </location>
</feature>
<keyword evidence="1" id="KW-0732">Signal</keyword>
<protein>
    <submittedName>
        <fullName evidence="2">Uncharacterized protein</fullName>
    </submittedName>
</protein>
<accession>A0AAV0ZRZ6</accession>